<accession>A0A8S5NPN3</accession>
<organism evidence="2">
    <name type="scientific">Myoviridae sp. ctlnK45</name>
    <dbReference type="NCBI Taxonomy" id="2826693"/>
    <lineage>
        <taxon>Viruses</taxon>
        <taxon>Duplodnaviria</taxon>
        <taxon>Heunggongvirae</taxon>
        <taxon>Uroviricota</taxon>
        <taxon>Caudoviricetes</taxon>
    </lineage>
</organism>
<sequence length="79" mass="8584">MASMIQALTLWPAAAAAALIWALLGSVPILSLTVTFSLFSRSHLREAFRWASLVLNSLCSNGYTSFCVLLYRIGAYKSA</sequence>
<dbReference type="EMBL" id="BK015212">
    <property type="protein sequence ID" value="DAD96184.1"/>
    <property type="molecule type" value="Genomic_DNA"/>
</dbReference>
<keyword evidence="1" id="KW-0472">Membrane</keyword>
<feature type="transmembrane region" description="Helical" evidence="1">
    <location>
        <begin position="47"/>
        <end position="71"/>
    </location>
</feature>
<keyword evidence="1" id="KW-1133">Transmembrane helix</keyword>
<evidence type="ECO:0000256" key="1">
    <source>
        <dbReference type="SAM" id="Phobius"/>
    </source>
</evidence>
<protein>
    <submittedName>
        <fullName evidence="2">Uncharacterized protein</fullName>
    </submittedName>
</protein>
<proteinExistence type="predicted"/>
<evidence type="ECO:0000313" key="2">
    <source>
        <dbReference type="EMBL" id="DAD96184.1"/>
    </source>
</evidence>
<reference evidence="2" key="1">
    <citation type="journal article" date="2021" name="Proc. Natl. Acad. Sci. U.S.A.">
        <title>A Catalog of Tens of Thousands of Viruses from Human Metagenomes Reveals Hidden Associations with Chronic Diseases.</title>
        <authorList>
            <person name="Tisza M.J."/>
            <person name="Buck C.B."/>
        </authorList>
    </citation>
    <scope>NUCLEOTIDE SEQUENCE</scope>
    <source>
        <strain evidence="2">CtlnK45</strain>
    </source>
</reference>
<name>A0A8S5NPN3_9CAUD</name>
<keyword evidence="1" id="KW-0812">Transmembrane</keyword>